<protein>
    <submittedName>
        <fullName evidence="1">Jg22490 protein</fullName>
    </submittedName>
</protein>
<accession>A0A8S4RB33</accession>
<reference evidence="1" key="1">
    <citation type="submission" date="2022-03" db="EMBL/GenBank/DDBJ databases">
        <authorList>
            <person name="Lindestad O."/>
        </authorList>
    </citation>
    <scope>NUCLEOTIDE SEQUENCE</scope>
</reference>
<name>A0A8S4RB33_9NEOP</name>
<dbReference type="OrthoDB" id="7384832at2759"/>
<proteinExistence type="predicted"/>
<organism evidence="1 2">
    <name type="scientific">Pararge aegeria aegeria</name>
    <dbReference type="NCBI Taxonomy" id="348720"/>
    <lineage>
        <taxon>Eukaryota</taxon>
        <taxon>Metazoa</taxon>
        <taxon>Ecdysozoa</taxon>
        <taxon>Arthropoda</taxon>
        <taxon>Hexapoda</taxon>
        <taxon>Insecta</taxon>
        <taxon>Pterygota</taxon>
        <taxon>Neoptera</taxon>
        <taxon>Endopterygota</taxon>
        <taxon>Lepidoptera</taxon>
        <taxon>Glossata</taxon>
        <taxon>Ditrysia</taxon>
        <taxon>Papilionoidea</taxon>
        <taxon>Nymphalidae</taxon>
        <taxon>Satyrinae</taxon>
        <taxon>Satyrini</taxon>
        <taxon>Parargina</taxon>
        <taxon>Pararge</taxon>
    </lineage>
</organism>
<evidence type="ECO:0000313" key="2">
    <source>
        <dbReference type="Proteomes" id="UP000838756"/>
    </source>
</evidence>
<gene>
    <name evidence="1" type="primary">jg22490</name>
    <name evidence="1" type="ORF">PAEG_LOCUS11739</name>
</gene>
<sequence>MMGIMGTMSRASASNKYKFNIFRSLLFQVALSKHLKRQACLFLVSFPPIQQADSTGKKSSVAVTSNLLWPWELSSGPYESSASQKAMESYMLGAYLFDPVRNEETRKRTRATDIAQRVKKLLQWAGHITGGTKGSCVPKF</sequence>
<evidence type="ECO:0000313" key="1">
    <source>
        <dbReference type="EMBL" id="CAH2233807.1"/>
    </source>
</evidence>
<dbReference type="EMBL" id="CAKXAJ010025004">
    <property type="protein sequence ID" value="CAH2233807.1"/>
    <property type="molecule type" value="Genomic_DNA"/>
</dbReference>
<dbReference type="AlphaFoldDB" id="A0A8S4RB33"/>
<comment type="caution">
    <text evidence="1">The sequence shown here is derived from an EMBL/GenBank/DDBJ whole genome shotgun (WGS) entry which is preliminary data.</text>
</comment>
<dbReference type="Proteomes" id="UP000838756">
    <property type="component" value="Unassembled WGS sequence"/>
</dbReference>
<keyword evidence="2" id="KW-1185">Reference proteome</keyword>